<reference evidence="9" key="1">
    <citation type="journal article" date="2014" name="Int. J. Syst. Evol. Microbiol.">
        <title>Complete genome sequence of Corynebacterium casei LMG S-19264T (=DSM 44701T), isolated from a smear-ripened cheese.</title>
        <authorList>
            <consortium name="US DOE Joint Genome Institute (JGI-PGF)"/>
            <person name="Walter F."/>
            <person name="Albersmeier A."/>
            <person name="Kalinowski J."/>
            <person name="Ruckert C."/>
        </authorList>
    </citation>
    <scope>NUCLEOTIDE SEQUENCE</scope>
    <source>
        <strain evidence="9">JCM 17251</strain>
    </source>
</reference>
<dbReference type="SUPFAM" id="SSF53067">
    <property type="entry name" value="Actin-like ATPase domain"/>
    <property type="match status" value="1"/>
</dbReference>
<evidence type="ECO:0000256" key="4">
    <source>
        <dbReference type="ARBA" id="ARBA00022679"/>
    </source>
</evidence>
<keyword evidence="5" id="KW-0547">Nucleotide-binding</keyword>
<evidence type="ECO:0000256" key="5">
    <source>
        <dbReference type="ARBA" id="ARBA00022741"/>
    </source>
</evidence>
<evidence type="ECO:0000256" key="8">
    <source>
        <dbReference type="ARBA" id="ARBA00032386"/>
    </source>
</evidence>
<dbReference type="PROSITE" id="PS01125">
    <property type="entry name" value="ROK"/>
    <property type="match status" value="1"/>
</dbReference>
<evidence type="ECO:0000256" key="3">
    <source>
        <dbReference type="ARBA" id="ARBA00014701"/>
    </source>
</evidence>
<evidence type="ECO:0000256" key="7">
    <source>
        <dbReference type="ARBA" id="ARBA00022840"/>
    </source>
</evidence>
<reference evidence="9" key="2">
    <citation type="submission" date="2020-09" db="EMBL/GenBank/DDBJ databases">
        <authorList>
            <person name="Sun Q."/>
            <person name="Ohkuma M."/>
        </authorList>
    </citation>
    <scope>NUCLEOTIDE SEQUENCE</scope>
    <source>
        <strain evidence="9">JCM 17251</strain>
    </source>
</reference>
<dbReference type="GO" id="GO:0005524">
    <property type="term" value="F:ATP binding"/>
    <property type="evidence" value="ECO:0007669"/>
    <property type="project" value="UniProtKB-KW"/>
</dbReference>
<evidence type="ECO:0000313" key="10">
    <source>
        <dbReference type="Proteomes" id="UP000624041"/>
    </source>
</evidence>
<comment type="caution">
    <text evidence="9">The sequence shown here is derived from an EMBL/GenBank/DDBJ whole genome shotgun (WGS) entry which is preliminary data.</text>
</comment>
<accession>A0A917Y1J3</accession>
<keyword evidence="4" id="KW-0808">Transferase</keyword>
<keyword evidence="6" id="KW-0418">Kinase</keyword>
<dbReference type="GO" id="GO:0004340">
    <property type="term" value="F:glucokinase activity"/>
    <property type="evidence" value="ECO:0007669"/>
    <property type="project" value="UniProtKB-EC"/>
</dbReference>
<dbReference type="Proteomes" id="UP000624041">
    <property type="component" value="Unassembled WGS sequence"/>
</dbReference>
<evidence type="ECO:0000313" key="9">
    <source>
        <dbReference type="EMBL" id="GGN63849.1"/>
    </source>
</evidence>
<dbReference type="EMBL" id="BMOS01000029">
    <property type="protein sequence ID" value="GGN63849.1"/>
    <property type="molecule type" value="Genomic_DNA"/>
</dbReference>
<dbReference type="InterPro" id="IPR049874">
    <property type="entry name" value="ROK_cs"/>
</dbReference>
<dbReference type="NCBIfam" id="TIGR00744">
    <property type="entry name" value="ROK_glcA_fam"/>
    <property type="match status" value="1"/>
</dbReference>
<organism evidence="9 10">
    <name type="scientific">Oceanobacillus indicireducens</name>
    <dbReference type="NCBI Taxonomy" id="1004261"/>
    <lineage>
        <taxon>Bacteria</taxon>
        <taxon>Bacillati</taxon>
        <taxon>Bacillota</taxon>
        <taxon>Bacilli</taxon>
        <taxon>Bacillales</taxon>
        <taxon>Bacillaceae</taxon>
        <taxon>Oceanobacillus</taxon>
    </lineage>
</organism>
<keyword evidence="10" id="KW-1185">Reference proteome</keyword>
<dbReference type="GO" id="GO:0005737">
    <property type="term" value="C:cytoplasm"/>
    <property type="evidence" value="ECO:0007669"/>
    <property type="project" value="InterPro"/>
</dbReference>
<dbReference type="InterPro" id="IPR043129">
    <property type="entry name" value="ATPase_NBD"/>
</dbReference>
<dbReference type="PANTHER" id="PTHR18964:SF149">
    <property type="entry name" value="BIFUNCTIONAL UDP-N-ACETYLGLUCOSAMINE 2-EPIMERASE_N-ACETYLMANNOSAMINE KINASE"/>
    <property type="match status" value="1"/>
</dbReference>
<comment type="similarity">
    <text evidence="1">Belongs to the ROK (NagC/XylR) family.</text>
</comment>
<name>A0A917Y1J3_9BACI</name>
<evidence type="ECO:0000256" key="6">
    <source>
        <dbReference type="ARBA" id="ARBA00022777"/>
    </source>
</evidence>
<dbReference type="Pfam" id="PF00480">
    <property type="entry name" value="ROK"/>
    <property type="match status" value="1"/>
</dbReference>
<dbReference type="Gene3D" id="3.30.420.40">
    <property type="match status" value="2"/>
</dbReference>
<proteinExistence type="inferred from homology"/>
<protein>
    <recommendedName>
        <fullName evidence="3">Glucokinase</fullName>
        <ecNumber evidence="2">2.7.1.2</ecNumber>
    </recommendedName>
    <alternativeName>
        <fullName evidence="8">Glucose kinase</fullName>
    </alternativeName>
</protein>
<gene>
    <name evidence="9" type="ORF">GCM10007971_31130</name>
</gene>
<keyword evidence="7" id="KW-0067">ATP-binding</keyword>
<dbReference type="InterPro" id="IPR000600">
    <property type="entry name" value="ROK"/>
</dbReference>
<dbReference type="EC" id="2.7.1.2" evidence="2"/>
<dbReference type="GO" id="GO:0006096">
    <property type="term" value="P:glycolytic process"/>
    <property type="evidence" value="ECO:0007669"/>
    <property type="project" value="InterPro"/>
</dbReference>
<dbReference type="InterPro" id="IPR004654">
    <property type="entry name" value="ROK_glcA"/>
</dbReference>
<dbReference type="AlphaFoldDB" id="A0A917Y1J3"/>
<sequence length="323" mass="34302">MNKYMIGIDIGGTSIKFGLFTAEGELLHKWNIPTRTEDNGFFILPDTWASIKEILEKKDITTDEILGIGAGIPGFISSEEGIVHYGTNIGWRNKQFTKELSDLSGLPVFIENDANMAVLGENWQGAGNEGKHVIAVTLGTGVGGGIIANGSILNGISGMAGELGHILIEENGAPCNCGKSGCLETIASATGIVRLAKDLSIKQPESELAKMYNEKKDLTAKDVFQLAEKADKAAMEIVSTVAATLGRTFADLGVILNPEKILIGGGVSQAGEPFINQIRDHFEAYALPRVKANCEIKQAVLGNDAGIIGAAFCVKQNVEKSLL</sequence>
<evidence type="ECO:0000256" key="1">
    <source>
        <dbReference type="ARBA" id="ARBA00006479"/>
    </source>
</evidence>
<evidence type="ECO:0000256" key="2">
    <source>
        <dbReference type="ARBA" id="ARBA00012323"/>
    </source>
</evidence>
<dbReference type="PANTHER" id="PTHR18964">
    <property type="entry name" value="ROK (REPRESSOR, ORF, KINASE) FAMILY"/>
    <property type="match status" value="1"/>
</dbReference>
<dbReference type="RefSeq" id="WP_156856786.1">
    <property type="nucleotide sequence ID" value="NZ_BMOS01000029.1"/>
</dbReference>